<name>A0A1A8T6Z6_9GAMM</name>
<gene>
    <name evidence="6" type="primary">adrA_1</name>
    <name evidence="6" type="ORF">MSP8886_00877</name>
</gene>
<comment type="catalytic activity">
    <reaction evidence="3">
        <text>2 GTP = 3',3'-c-di-GMP + 2 diphosphate</text>
        <dbReference type="Rhea" id="RHEA:24898"/>
        <dbReference type="ChEBI" id="CHEBI:33019"/>
        <dbReference type="ChEBI" id="CHEBI:37565"/>
        <dbReference type="ChEBI" id="CHEBI:58805"/>
        <dbReference type="EC" id="2.7.7.65"/>
    </reaction>
</comment>
<dbReference type="InterPro" id="IPR000160">
    <property type="entry name" value="GGDEF_dom"/>
</dbReference>
<evidence type="ECO:0000256" key="1">
    <source>
        <dbReference type="ARBA" id="ARBA00001946"/>
    </source>
</evidence>
<dbReference type="FunFam" id="3.30.70.270:FF:000001">
    <property type="entry name" value="Diguanylate cyclase domain protein"/>
    <property type="match status" value="1"/>
</dbReference>
<dbReference type="EC" id="2.7.7.65" evidence="2"/>
<dbReference type="AlphaFoldDB" id="A0A1A8T6Z6"/>
<dbReference type="STRING" id="1792290.MSP8886_00877"/>
<dbReference type="GO" id="GO:1902201">
    <property type="term" value="P:negative regulation of bacterial-type flagellum-dependent cell motility"/>
    <property type="evidence" value="ECO:0007669"/>
    <property type="project" value="TreeGrafter"/>
</dbReference>
<feature type="transmembrane region" description="Helical" evidence="4">
    <location>
        <begin position="21"/>
        <end position="38"/>
    </location>
</feature>
<dbReference type="OrthoDB" id="9812260at2"/>
<dbReference type="GO" id="GO:0052621">
    <property type="term" value="F:diguanylate cyclase activity"/>
    <property type="evidence" value="ECO:0007669"/>
    <property type="project" value="UniProtKB-EC"/>
</dbReference>
<keyword evidence="6" id="KW-0808">Transferase</keyword>
<protein>
    <recommendedName>
        <fullName evidence="2">diguanylate cyclase</fullName>
        <ecNumber evidence="2">2.7.7.65</ecNumber>
    </recommendedName>
</protein>
<feature type="transmembrane region" description="Helical" evidence="4">
    <location>
        <begin position="44"/>
        <end position="62"/>
    </location>
</feature>
<dbReference type="PANTHER" id="PTHR45138">
    <property type="entry name" value="REGULATORY COMPONENTS OF SENSORY TRANSDUCTION SYSTEM"/>
    <property type="match status" value="1"/>
</dbReference>
<feature type="transmembrane region" description="Helical" evidence="4">
    <location>
        <begin position="119"/>
        <end position="135"/>
    </location>
</feature>
<feature type="transmembrane region" description="Helical" evidence="4">
    <location>
        <begin position="147"/>
        <end position="165"/>
    </location>
</feature>
<evidence type="ECO:0000313" key="7">
    <source>
        <dbReference type="Proteomes" id="UP000092544"/>
    </source>
</evidence>
<dbReference type="Proteomes" id="UP000092544">
    <property type="component" value="Unassembled WGS sequence"/>
</dbReference>
<evidence type="ECO:0000256" key="4">
    <source>
        <dbReference type="SAM" id="Phobius"/>
    </source>
</evidence>
<dbReference type="CDD" id="cd01949">
    <property type="entry name" value="GGDEF"/>
    <property type="match status" value="1"/>
</dbReference>
<keyword evidence="6" id="KW-0548">Nucleotidyltransferase</keyword>
<dbReference type="Pfam" id="PF20966">
    <property type="entry name" value="MASE6"/>
    <property type="match status" value="1"/>
</dbReference>
<dbReference type="InterPro" id="IPR029787">
    <property type="entry name" value="Nucleotide_cyclase"/>
</dbReference>
<dbReference type="PANTHER" id="PTHR45138:SF9">
    <property type="entry name" value="DIGUANYLATE CYCLASE DGCM-RELATED"/>
    <property type="match status" value="1"/>
</dbReference>
<evidence type="ECO:0000256" key="3">
    <source>
        <dbReference type="ARBA" id="ARBA00034247"/>
    </source>
</evidence>
<accession>A0A1A8T6Z6</accession>
<dbReference type="Gene3D" id="3.30.70.270">
    <property type="match status" value="1"/>
</dbReference>
<evidence type="ECO:0000259" key="5">
    <source>
        <dbReference type="PROSITE" id="PS50887"/>
    </source>
</evidence>
<reference evidence="6 7" key="1">
    <citation type="submission" date="2016-06" db="EMBL/GenBank/DDBJ databases">
        <authorList>
            <person name="Kjaerup R.B."/>
            <person name="Dalgaard T.S."/>
            <person name="Juul-Madsen H.R."/>
        </authorList>
    </citation>
    <scope>NUCLEOTIDE SEQUENCE [LARGE SCALE GENOMIC DNA]</scope>
    <source>
        <strain evidence="6 7">CECT 8886</strain>
    </source>
</reference>
<feature type="transmembrane region" description="Helical" evidence="4">
    <location>
        <begin position="74"/>
        <end position="92"/>
    </location>
</feature>
<dbReference type="InterPro" id="IPR050469">
    <property type="entry name" value="Diguanylate_Cyclase"/>
</dbReference>
<dbReference type="Pfam" id="PF00990">
    <property type="entry name" value="GGDEF"/>
    <property type="match status" value="1"/>
</dbReference>
<dbReference type="EMBL" id="FLOB01000002">
    <property type="protein sequence ID" value="SBS27529.1"/>
    <property type="molecule type" value="Genomic_DNA"/>
</dbReference>
<dbReference type="GO" id="GO:0005886">
    <property type="term" value="C:plasma membrane"/>
    <property type="evidence" value="ECO:0007669"/>
    <property type="project" value="TreeGrafter"/>
</dbReference>
<keyword evidence="4" id="KW-0812">Transmembrane</keyword>
<dbReference type="PROSITE" id="PS50887">
    <property type="entry name" value="GGDEF"/>
    <property type="match status" value="1"/>
</dbReference>
<comment type="cofactor">
    <cofactor evidence="1">
        <name>Mg(2+)</name>
        <dbReference type="ChEBI" id="CHEBI:18420"/>
    </cofactor>
</comment>
<evidence type="ECO:0000313" key="6">
    <source>
        <dbReference type="EMBL" id="SBS27529.1"/>
    </source>
</evidence>
<dbReference type="RefSeq" id="WP_067013142.1">
    <property type="nucleotide sequence ID" value="NZ_FLOB01000002.1"/>
</dbReference>
<feature type="domain" description="GGDEF" evidence="5">
    <location>
        <begin position="206"/>
        <end position="337"/>
    </location>
</feature>
<proteinExistence type="predicted"/>
<evidence type="ECO:0000256" key="2">
    <source>
        <dbReference type="ARBA" id="ARBA00012528"/>
    </source>
</evidence>
<dbReference type="InterPro" id="IPR048435">
    <property type="entry name" value="MASE6"/>
</dbReference>
<dbReference type="SUPFAM" id="SSF55073">
    <property type="entry name" value="Nucleotide cyclase"/>
    <property type="match status" value="1"/>
</dbReference>
<dbReference type="InterPro" id="IPR043128">
    <property type="entry name" value="Rev_trsase/Diguanyl_cyclase"/>
</dbReference>
<dbReference type="NCBIfam" id="TIGR00254">
    <property type="entry name" value="GGDEF"/>
    <property type="match status" value="1"/>
</dbReference>
<sequence>MHPNKHHNQHVPNLPLAVHKGLSLIICAITFFYSLWNLVYLKLYLLASVELIIVSFSLFFFIQALKNQDKEWQHYTLVGMITVLVLLTPLQGDIRAGSLYWSILLPFVYFMMFGSRGGLILSLLLVFPVLYIIYTKTTHEGFLPYRAMVNYTLAHFCVWCLCYVYESQHQKDNLRLRNMALEDSLTGLKNRYALDAAFEHIDQHNIKAFMLLIDIDHFKAINDKFGHDIGNQILIEMADNLQMYANEEDVYRLGGEEFIIILSEKCEQEIYSTAESLRCFIENTLFHQHDLRLQLTISVGISRFLPGQSLSDFLRSADHNLYLAKQQGRNKVNHTLF</sequence>
<keyword evidence="4" id="KW-1133">Transmembrane helix</keyword>
<dbReference type="GO" id="GO:0043709">
    <property type="term" value="P:cell adhesion involved in single-species biofilm formation"/>
    <property type="evidence" value="ECO:0007669"/>
    <property type="project" value="TreeGrafter"/>
</dbReference>
<keyword evidence="7" id="KW-1185">Reference proteome</keyword>
<keyword evidence="4" id="KW-0472">Membrane</keyword>
<dbReference type="SMART" id="SM00267">
    <property type="entry name" value="GGDEF"/>
    <property type="match status" value="1"/>
</dbReference>
<organism evidence="6 7">
    <name type="scientific">Marinomonas spartinae</name>
    <dbReference type="NCBI Taxonomy" id="1792290"/>
    <lineage>
        <taxon>Bacteria</taxon>
        <taxon>Pseudomonadati</taxon>
        <taxon>Pseudomonadota</taxon>
        <taxon>Gammaproteobacteria</taxon>
        <taxon>Oceanospirillales</taxon>
        <taxon>Oceanospirillaceae</taxon>
        <taxon>Marinomonas</taxon>
    </lineage>
</organism>